<name>A0A0W0YAE0_9GAMM</name>
<dbReference type="EMBL" id="LNYU01000091">
    <property type="protein sequence ID" value="KTD53507.1"/>
    <property type="molecule type" value="Genomic_DNA"/>
</dbReference>
<gene>
    <name evidence="1" type="ORF">Lsan_3917</name>
</gene>
<dbReference type="OrthoDB" id="5634175at2"/>
<reference evidence="1 2" key="1">
    <citation type="submission" date="2015-11" db="EMBL/GenBank/DDBJ databases">
        <title>Genomic analysis of 38 Legionella species identifies large and diverse effector repertoires.</title>
        <authorList>
            <person name="Burstein D."/>
            <person name="Amaro F."/>
            <person name="Zusman T."/>
            <person name="Lifshitz Z."/>
            <person name="Cohen O."/>
            <person name="Gilbert J.A."/>
            <person name="Pupko T."/>
            <person name="Shuman H.A."/>
            <person name="Segal G."/>
        </authorList>
    </citation>
    <scope>NUCLEOTIDE SEQUENCE [LARGE SCALE GENOMIC DNA]</scope>
    <source>
        <strain evidence="1 2">SC-63-C7</strain>
    </source>
</reference>
<dbReference type="AlphaFoldDB" id="A0A0W0YAE0"/>
<proteinExistence type="predicted"/>
<dbReference type="PATRIC" id="fig|45074.5.peg.4206"/>
<sequence length="176" mass="20067">MVALSSGFFSNKTQGYKPREEYSFINVGNEQFHAAAVALIDSLYGTQRGNDAILKKILERFYHYFPRYVSSQPFLTLPERMGVLLNNTRKTELVECMAYVLRQLTVDELYIHPLKYREVFNGLSAETPKSYLRDPKVKLPPSALNALAHALGVTVTLSFKEPGKELRKRDIYEGEA</sequence>
<organism evidence="1 2">
    <name type="scientific">Legionella santicrucis</name>
    <dbReference type="NCBI Taxonomy" id="45074"/>
    <lineage>
        <taxon>Bacteria</taxon>
        <taxon>Pseudomonadati</taxon>
        <taxon>Pseudomonadota</taxon>
        <taxon>Gammaproteobacteria</taxon>
        <taxon>Legionellales</taxon>
        <taxon>Legionellaceae</taxon>
        <taxon>Legionella</taxon>
    </lineage>
</organism>
<evidence type="ECO:0000313" key="1">
    <source>
        <dbReference type="EMBL" id="KTD53507.1"/>
    </source>
</evidence>
<evidence type="ECO:0000313" key="2">
    <source>
        <dbReference type="Proteomes" id="UP000054703"/>
    </source>
</evidence>
<dbReference type="Proteomes" id="UP000054703">
    <property type="component" value="Unassembled WGS sequence"/>
</dbReference>
<dbReference type="RefSeq" id="WP_058515798.1">
    <property type="nucleotide sequence ID" value="NZ_CAAAIH010000006.1"/>
</dbReference>
<comment type="caution">
    <text evidence="1">The sequence shown here is derived from an EMBL/GenBank/DDBJ whole genome shotgun (WGS) entry which is preliminary data.</text>
</comment>
<keyword evidence="2" id="KW-1185">Reference proteome</keyword>
<protein>
    <submittedName>
        <fullName evidence="1">Uncharacterized protein</fullName>
    </submittedName>
</protein>
<accession>A0A0W0YAE0</accession>